<feature type="region of interest" description="Disordered" evidence="7">
    <location>
        <begin position="346"/>
        <end position="373"/>
    </location>
</feature>
<feature type="domain" description="Helicase C-terminal" evidence="9">
    <location>
        <begin position="198"/>
        <end position="345"/>
    </location>
</feature>
<dbReference type="GO" id="GO:0005829">
    <property type="term" value="C:cytosol"/>
    <property type="evidence" value="ECO:0007669"/>
    <property type="project" value="TreeGrafter"/>
</dbReference>
<feature type="compositionally biased region" description="Basic and acidic residues" evidence="7">
    <location>
        <begin position="346"/>
        <end position="355"/>
    </location>
</feature>
<dbReference type="Gene3D" id="3.40.50.300">
    <property type="entry name" value="P-loop containing nucleotide triphosphate hydrolases"/>
    <property type="match status" value="2"/>
</dbReference>
<keyword evidence="1 6" id="KW-0547">Nucleotide-binding</keyword>
<evidence type="ECO:0000256" key="7">
    <source>
        <dbReference type="SAM" id="MobiDB-lite"/>
    </source>
</evidence>
<dbReference type="InterPro" id="IPR027417">
    <property type="entry name" value="P-loop_NTPase"/>
</dbReference>
<evidence type="ECO:0000313" key="11">
    <source>
        <dbReference type="Proteomes" id="UP000247565"/>
    </source>
</evidence>
<reference evidence="10 11" key="1">
    <citation type="submission" date="2018-05" db="EMBL/GenBank/DDBJ databases">
        <title>Reference genomes for bee gut microbiota database.</title>
        <authorList>
            <person name="Ellegaard K.M."/>
        </authorList>
    </citation>
    <scope>NUCLEOTIDE SEQUENCE [LARGE SCALE GENOMIC DNA]</scope>
    <source>
        <strain evidence="10 11">ESL0284</strain>
    </source>
</reference>
<dbReference type="PANTHER" id="PTHR47959">
    <property type="entry name" value="ATP-DEPENDENT RNA HELICASE RHLE-RELATED"/>
    <property type="match status" value="1"/>
</dbReference>
<accession>A0A318MXY0</accession>
<name>A0A318MXY0_9PROT</name>
<dbReference type="InterPro" id="IPR014001">
    <property type="entry name" value="Helicase_ATP-bd"/>
</dbReference>
<dbReference type="PROSITE" id="PS00039">
    <property type="entry name" value="DEAD_ATP_HELICASE"/>
    <property type="match status" value="1"/>
</dbReference>
<comment type="similarity">
    <text evidence="5 6">Belongs to the DEAD box helicase family.</text>
</comment>
<dbReference type="CDD" id="cd18787">
    <property type="entry name" value="SF2_C_DEAD"/>
    <property type="match status" value="1"/>
</dbReference>
<sequence>MALQKKDIVGIARTGTGKTVSFTLPILEMLSQSKGRARMPRALILEPTRELALQVADNLKLYNKYVKFSHSLLVGGESQSEQKENLRRGTDIIIATPGRLIDLFSQGAILLNQIQILVIDEADRMLDMGFVPDIEKIVSYLPQQKQTLLLSATMPLEIKRLTNSFLVDPIEISISPPSSVASTIESKVIIVPDNKKRKILRTLLQQENVKNAIIFCNRKKDVDILTRSLKKHDFKSASLHGDIAQHHRTQTMEDFKNGKIQFLVCSDIAARGIDVENLTHVFNFDIPLQPEDYVHRIGRTGRAEKTGYAYSLATLEEKELIVNIEKLINETIPVLDINDFMNTSKETDNSTDKKLVKNKNSRQQKTKSRKADNKNLIEVAPRIPLTHALIDNDTPVIGFGQFVPAFMLSPFRKL</sequence>
<keyword evidence="4 6" id="KW-0067">ATP-binding</keyword>
<comment type="caution">
    <text evidence="10">The sequence shown here is derived from an EMBL/GenBank/DDBJ whole genome shotgun (WGS) entry which is preliminary data.</text>
</comment>
<dbReference type="PROSITE" id="PS51194">
    <property type="entry name" value="HELICASE_CTER"/>
    <property type="match status" value="1"/>
</dbReference>
<organism evidence="10 11">
    <name type="scientific">Commensalibacter melissae</name>
    <dbReference type="NCBI Taxonomy" id="2070537"/>
    <lineage>
        <taxon>Bacteria</taxon>
        <taxon>Pseudomonadati</taxon>
        <taxon>Pseudomonadota</taxon>
        <taxon>Alphaproteobacteria</taxon>
        <taxon>Acetobacterales</taxon>
        <taxon>Acetobacteraceae</taxon>
    </lineage>
</organism>
<evidence type="ECO:0000256" key="1">
    <source>
        <dbReference type="ARBA" id="ARBA00022741"/>
    </source>
</evidence>
<evidence type="ECO:0000256" key="3">
    <source>
        <dbReference type="ARBA" id="ARBA00022806"/>
    </source>
</evidence>
<keyword evidence="11" id="KW-1185">Reference proteome</keyword>
<dbReference type="OrthoDB" id="9805696at2"/>
<dbReference type="SMART" id="SM00490">
    <property type="entry name" value="HELICc"/>
    <property type="match status" value="1"/>
</dbReference>
<dbReference type="GO" id="GO:0003676">
    <property type="term" value="F:nucleic acid binding"/>
    <property type="evidence" value="ECO:0007669"/>
    <property type="project" value="InterPro"/>
</dbReference>
<dbReference type="GO" id="GO:0003724">
    <property type="term" value="F:RNA helicase activity"/>
    <property type="evidence" value="ECO:0007669"/>
    <property type="project" value="UniProtKB-ARBA"/>
</dbReference>
<dbReference type="SMART" id="SM00487">
    <property type="entry name" value="DEXDc"/>
    <property type="match status" value="1"/>
</dbReference>
<protein>
    <submittedName>
        <fullName evidence="10">DNA helicase</fullName>
    </submittedName>
</protein>
<evidence type="ECO:0000256" key="6">
    <source>
        <dbReference type="RuleBase" id="RU000492"/>
    </source>
</evidence>
<evidence type="ECO:0000313" key="10">
    <source>
        <dbReference type="EMBL" id="PXZ00879.1"/>
    </source>
</evidence>
<evidence type="ECO:0000256" key="2">
    <source>
        <dbReference type="ARBA" id="ARBA00022801"/>
    </source>
</evidence>
<dbReference type="InterPro" id="IPR044742">
    <property type="entry name" value="DEAD/DEAH_RhlB"/>
</dbReference>
<evidence type="ECO:0000259" key="8">
    <source>
        <dbReference type="PROSITE" id="PS51192"/>
    </source>
</evidence>
<dbReference type="GO" id="GO:0016787">
    <property type="term" value="F:hydrolase activity"/>
    <property type="evidence" value="ECO:0007669"/>
    <property type="project" value="UniProtKB-KW"/>
</dbReference>
<evidence type="ECO:0000259" key="9">
    <source>
        <dbReference type="PROSITE" id="PS51194"/>
    </source>
</evidence>
<keyword evidence="2 6" id="KW-0378">Hydrolase</keyword>
<feature type="compositionally biased region" description="Basic residues" evidence="7">
    <location>
        <begin position="356"/>
        <end position="368"/>
    </location>
</feature>
<proteinExistence type="inferred from homology"/>
<evidence type="ECO:0000256" key="5">
    <source>
        <dbReference type="ARBA" id="ARBA00038437"/>
    </source>
</evidence>
<gene>
    <name evidence="10" type="ORF">DK869_05215</name>
</gene>
<dbReference type="InterPro" id="IPR050079">
    <property type="entry name" value="DEAD_box_RNA_helicase"/>
</dbReference>
<dbReference type="AlphaFoldDB" id="A0A318MXY0"/>
<dbReference type="InterPro" id="IPR001650">
    <property type="entry name" value="Helicase_C-like"/>
</dbReference>
<dbReference type="PROSITE" id="PS51192">
    <property type="entry name" value="HELICASE_ATP_BIND_1"/>
    <property type="match status" value="1"/>
</dbReference>
<keyword evidence="3 6" id="KW-0347">Helicase</keyword>
<dbReference type="EMBL" id="QGLT01000002">
    <property type="protein sequence ID" value="PXZ00879.1"/>
    <property type="molecule type" value="Genomic_DNA"/>
</dbReference>
<dbReference type="Pfam" id="PF00271">
    <property type="entry name" value="Helicase_C"/>
    <property type="match status" value="1"/>
</dbReference>
<dbReference type="Proteomes" id="UP000247565">
    <property type="component" value="Unassembled WGS sequence"/>
</dbReference>
<dbReference type="GO" id="GO:0005524">
    <property type="term" value="F:ATP binding"/>
    <property type="evidence" value="ECO:0007669"/>
    <property type="project" value="UniProtKB-KW"/>
</dbReference>
<dbReference type="InterPro" id="IPR011545">
    <property type="entry name" value="DEAD/DEAH_box_helicase_dom"/>
</dbReference>
<dbReference type="Pfam" id="PF00270">
    <property type="entry name" value="DEAD"/>
    <property type="match status" value="1"/>
</dbReference>
<dbReference type="InterPro" id="IPR000629">
    <property type="entry name" value="RNA-helicase_DEAD-box_CS"/>
</dbReference>
<dbReference type="CDD" id="cd00268">
    <property type="entry name" value="DEADc"/>
    <property type="match status" value="1"/>
</dbReference>
<evidence type="ECO:0000256" key="4">
    <source>
        <dbReference type="ARBA" id="ARBA00022840"/>
    </source>
</evidence>
<feature type="domain" description="Helicase ATP-binding" evidence="8">
    <location>
        <begin position="1"/>
        <end position="172"/>
    </location>
</feature>
<dbReference type="SUPFAM" id="SSF52540">
    <property type="entry name" value="P-loop containing nucleoside triphosphate hydrolases"/>
    <property type="match status" value="1"/>
</dbReference>
<dbReference type="PANTHER" id="PTHR47959:SF13">
    <property type="entry name" value="ATP-DEPENDENT RNA HELICASE RHLE"/>
    <property type="match status" value="1"/>
</dbReference>